<organism evidence="2 3">
    <name type="scientific">Aspergillus avenaceus</name>
    <dbReference type="NCBI Taxonomy" id="36643"/>
    <lineage>
        <taxon>Eukaryota</taxon>
        <taxon>Fungi</taxon>
        <taxon>Dikarya</taxon>
        <taxon>Ascomycota</taxon>
        <taxon>Pezizomycotina</taxon>
        <taxon>Eurotiomycetes</taxon>
        <taxon>Eurotiomycetidae</taxon>
        <taxon>Eurotiales</taxon>
        <taxon>Aspergillaceae</taxon>
        <taxon>Aspergillus</taxon>
        <taxon>Aspergillus subgen. Circumdati</taxon>
    </lineage>
</organism>
<accession>A0A5N6U161</accession>
<keyword evidence="3" id="KW-1185">Reference proteome</keyword>
<evidence type="ECO:0000259" key="1">
    <source>
        <dbReference type="Pfam" id="PF12697"/>
    </source>
</evidence>
<dbReference type="SUPFAM" id="SSF53474">
    <property type="entry name" value="alpha/beta-Hydrolases"/>
    <property type="match status" value="1"/>
</dbReference>
<dbReference type="GO" id="GO:0004806">
    <property type="term" value="F:triacylglycerol lipase activity"/>
    <property type="evidence" value="ECO:0007669"/>
    <property type="project" value="TreeGrafter"/>
</dbReference>
<dbReference type="InterPro" id="IPR050471">
    <property type="entry name" value="AB_hydrolase"/>
</dbReference>
<dbReference type="Proteomes" id="UP000325780">
    <property type="component" value="Unassembled WGS sequence"/>
</dbReference>
<protein>
    <submittedName>
        <fullName evidence="2">Alpha/Beta hydrolase protein</fullName>
    </submittedName>
</protein>
<dbReference type="InterPro" id="IPR000073">
    <property type="entry name" value="AB_hydrolase_1"/>
</dbReference>
<dbReference type="GO" id="GO:0046503">
    <property type="term" value="P:glycerolipid catabolic process"/>
    <property type="evidence" value="ECO:0007669"/>
    <property type="project" value="TreeGrafter"/>
</dbReference>
<name>A0A5N6U161_ASPAV</name>
<gene>
    <name evidence="2" type="ORF">BDV25DRAFT_138011</name>
</gene>
<dbReference type="Pfam" id="PF12697">
    <property type="entry name" value="Abhydrolase_6"/>
    <property type="match status" value="1"/>
</dbReference>
<dbReference type="AlphaFoldDB" id="A0A5N6U161"/>
<reference evidence="2 3" key="1">
    <citation type="submission" date="2019-04" db="EMBL/GenBank/DDBJ databases">
        <title>Friends and foes A comparative genomics study of 23 Aspergillus species from section Flavi.</title>
        <authorList>
            <consortium name="DOE Joint Genome Institute"/>
            <person name="Kjaerbolling I."/>
            <person name="Vesth T."/>
            <person name="Frisvad J.C."/>
            <person name="Nybo J.L."/>
            <person name="Theobald S."/>
            <person name="Kildgaard S."/>
            <person name="Isbrandt T."/>
            <person name="Kuo A."/>
            <person name="Sato A."/>
            <person name="Lyhne E.K."/>
            <person name="Kogle M.E."/>
            <person name="Wiebenga A."/>
            <person name="Kun R.S."/>
            <person name="Lubbers R.J."/>
            <person name="Makela M.R."/>
            <person name="Barry K."/>
            <person name="Chovatia M."/>
            <person name="Clum A."/>
            <person name="Daum C."/>
            <person name="Haridas S."/>
            <person name="He G."/>
            <person name="LaButti K."/>
            <person name="Lipzen A."/>
            <person name="Mondo S."/>
            <person name="Riley R."/>
            <person name="Salamov A."/>
            <person name="Simmons B.A."/>
            <person name="Magnuson J.K."/>
            <person name="Henrissat B."/>
            <person name="Mortensen U.H."/>
            <person name="Larsen T.O."/>
            <person name="Devries R.P."/>
            <person name="Grigoriev I.V."/>
            <person name="Machida M."/>
            <person name="Baker S.E."/>
            <person name="Andersen M.R."/>
        </authorList>
    </citation>
    <scope>NUCLEOTIDE SEQUENCE [LARGE SCALE GENOMIC DNA]</scope>
    <source>
        <strain evidence="2 3">IBT 18842</strain>
    </source>
</reference>
<dbReference type="PANTHER" id="PTHR43433:SF5">
    <property type="entry name" value="AB HYDROLASE-1 DOMAIN-CONTAINING PROTEIN"/>
    <property type="match status" value="1"/>
</dbReference>
<dbReference type="InterPro" id="IPR029058">
    <property type="entry name" value="AB_hydrolase_fold"/>
</dbReference>
<evidence type="ECO:0000313" key="3">
    <source>
        <dbReference type="Proteomes" id="UP000325780"/>
    </source>
</evidence>
<dbReference type="OrthoDB" id="408373at2759"/>
<dbReference type="PANTHER" id="PTHR43433">
    <property type="entry name" value="HYDROLASE, ALPHA/BETA FOLD FAMILY PROTEIN"/>
    <property type="match status" value="1"/>
</dbReference>
<sequence>MQTHDIGASSLEVDGASLHYELIGAGPLLLLMPGANGTGFLYQPLAAALSSQFEVVVYDRRGFGQSPILEAEDPDSPTLLRTQTVDASRLIEHLSPGRPVTVFACSGSGVMGIDLLQSRPDLVYQLVLHEPLLIAPLPEPLKSQIIAEYTNTILEYGKYSSSRLHRALMPLMQSKRDQFRLGQTHQFSRLQTLPGDHTGRFYQHELPQIFDYRPDPGILRRYRERIVLTKGAECAPRLSIASVHTLAQALDIPTVIVPGGHTSYVTDVEPFTKHVVSALRCATAKL</sequence>
<feature type="domain" description="AB hydrolase-1" evidence="1">
    <location>
        <begin position="29"/>
        <end position="264"/>
    </location>
</feature>
<dbReference type="EMBL" id="ML742055">
    <property type="protein sequence ID" value="KAE8152322.1"/>
    <property type="molecule type" value="Genomic_DNA"/>
</dbReference>
<keyword evidence="2" id="KW-0378">Hydrolase</keyword>
<evidence type="ECO:0000313" key="2">
    <source>
        <dbReference type="EMBL" id="KAE8152322.1"/>
    </source>
</evidence>
<dbReference type="Gene3D" id="3.40.50.1820">
    <property type="entry name" value="alpha/beta hydrolase"/>
    <property type="match status" value="1"/>
</dbReference>
<proteinExistence type="predicted"/>